<dbReference type="SUPFAM" id="SSF51726">
    <property type="entry name" value="UROD/MetE-like"/>
    <property type="match status" value="1"/>
</dbReference>
<feature type="domain" description="Uroporphyrinogen decarboxylase (URO-D)" evidence="1">
    <location>
        <begin position="119"/>
        <end position="359"/>
    </location>
</feature>
<keyword evidence="3" id="KW-1185">Reference proteome</keyword>
<sequence>MNITPIRKPWKSAMTGRERFNNQMHYKAVDRSFNMEFGYWDENFTQWDLFVNNGIKTNEEADILFAFDRIDVLGGANFMSPPIQSRELEIKGDKRVIINEDGLLAEVPLEGGGSSIPHYLKSSITTPEDWKKVKEEHFNLKHPSRIIDIEAIRKKIPADNTRDFPLGISCGSMIGKVRDMLTFEGLAYATYDYPEMVEDIVETTCQCTEYAMDQLLPHFKFDYASGWEDICFNHGPIVSLDFFRDVVVPRYKRLNKKLKAHGIDIWYTDCDGDVRPLIPYFLESGINCLFPYEVNSCTHPGELLDQYDGELRIMGGVDKMRLGEGPEAIKAYLKTLEKYVAKGGYIPFCDHRCPPNVKTADYLYYLDLKEKMFGME</sequence>
<dbReference type="HOGENOM" id="CLU_058590_0_0_12"/>
<dbReference type="InterPro" id="IPR000257">
    <property type="entry name" value="Uroporphyrinogen_deCOase"/>
</dbReference>
<dbReference type="eggNOG" id="COG0407">
    <property type="taxonomic scope" value="Bacteria"/>
</dbReference>
<dbReference type="Proteomes" id="UP000009222">
    <property type="component" value="Chromosome"/>
</dbReference>
<gene>
    <name evidence="2" type="ordered locus">TREAZ_1510</name>
</gene>
<evidence type="ECO:0000313" key="2">
    <source>
        <dbReference type="EMBL" id="AEF83137.1"/>
    </source>
</evidence>
<dbReference type="STRING" id="545695.TREAZ_1510"/>
<dbReference type="EMBL" id="CP001841">
    <property type="protein sequence ID" value="AEF83137.1"/>
    <property type="molecule type" value="Genomic_DNA"/>
</dbReference>
<dbReference type="OrthoDB" id="9778540at2"/>
<evidence type="ECO:0000313" key="3">
    <source>
        <dbReference type="Proteomes" id="UP000009222"/>
    </source>
</evidence>
<proteinExistence type="predicted"/>
<organism evidence="2 3">
    <name type="scientific">Leadbettera azotonutricia (strain ATCC BAA-888 / DSM 13862 / ZAS-9)</name>
    <name type="common">Treponema azotonutricium</name>
    <dbReference type="NCBI Taxonomy" id="545695"/>
    <lineage>
        <taxon>Bacteria</taxon>
        <taxon>Pseudomonadati</taxon>
        <taxon>Spirochaetota</taxon>
        <taxon>Spirochaetia</taxon>
        <taxon>Spirochaetales</taxon>
        <taxon>Breznakiellaceae</taxon>
        <taxon>Leadbettera</taxon>
    </lineage>
</organism>
<dbReference type="Gene3D" id="3.20.20.210">
    <property type="match status" value="1"/>
</dbReference>
<dbReference type="InParanoid" id="F5YEK1"/>
<dbReference type="KEGG" id="taz:TREAZ_1510"/>
<accession>F5YEK1</accession>
<dbReference type="GO" id="GO:0006779">
    <property type="term" value="P:porphyrin-containing compound biosynthetic process"/>
    <property type="evidence" value="ECO:0007669"/>
    <property type="project" value="InterPro"/>
</dbReference>
<reference evidence="2 3" key="2">
    <citation type="journal article" date="2011" name="ISME J.">
        <title>RNA-seq reveals cooperative metabolic interactions between two termite-gut spirochete species in co-culture.</title>
        <authorList>
            <person name="Rosenthal A.Z."/>
            <person name="Matson E.G."/>
            <person name="Eldar A."/>
            <person name="Leadbetter J.R."/>
        </authorList>
    </citation>
    <scope>NUCLEOTIDE SEQUENCE [LARGE SCALE GENOMIC DNA]</scope>
    <source>
        <strain evidence="3">ATCC BAA-888 / DSM 13862 / ZAS-9</strain>
    </source>
</reference>
<name>F5YEK1_LEAAZ</name>
<dbReference type="Pfam" id="PF01208">
    <property type="entry name" value="URO-D"/>
    <property type="match status" value="1"/>
</dbReference>
<dbReference type="AlphaFoldDB" id="F5YEK1"/>
<evidence type="ECO:0000259" key="1">
    <source>
        <dbReference type="Pfam" id="PF01208"/>
    </source>
</evidence>
<protein>
    <recommendedName>
        <fullName evidence="1">Uroporphyrinogen decarboxylase (URO-D) domain-containing protein</fullName>
    </recommendedName>
</protein>
<dbReference type="RefSeq" id="WP_015710505.1">
    <property type="nucleotide sequence ID" value="NC_015577.1"/>
</dbReference>
<dbReference type="InterPro" id="IPR038071">
    <property type="entry name" value="UROD/MetE-like_sf"/>
</dbReference>
<dbReference type="GO" id="GO:0004853">
    <property type="term" value="F:uroporphyrinogen decarboxylase activity"/>
    <property type="evidence" value="ECO:0007669"/>
    <property type="project" value="InterPro"/>
</dbReference>
<reference evidence="3" key="1">
    <citation type="submission" date="2009-12" db="EMBL/GenBank/DDBJ databases">
        <title>Complete sequence of Treponema azotonutricium strain ZAS-9.</title>
        <authorList>
            <person name="Tetu S.G."/>
            <person name="Matson E."/>
            <person name="Ren Q."/>
            <person name="Seshadri R."/>
            <person name="Elbourne L."/>
            <person name="Hassan K.A."/>
            <person name="Durkin A."/>
            <person name="Radune D."/>
            <person name="Mohamoud Y."/>
            <person name="Shay R."/>
            <person name="Jin S."/>
            <person name="Zhang X."/>
            <person name="Lucey K."/>
            <person name="Ballor N.R."/>
            <person name="Ottesen E."/>
            <person name="Rosenthal R."/>
            <person name="Allen A."/>
            <person name="Leadbetter J.R."/>
            <person name="Paulsen I.T."/>
        </authorList>
    </citation>
    <scope>NUCLEOTIDE SEQUENCE [LARGE SCALE GENOMIC DNA]</scope>
    <source>
        <strain evidence="3">ATCC BAA-888 / DSM 13862 / ZAS-9</strain>
    </source>
</reference>